<dbReference type="GO" id="GO:0000722">
    <property type="term" value="P:telomere maintenance via recombination"/>
    <property type="evidence" value="ECO:0007669"/>
    <property type="project" value="TreeGrafter"/>
</dbReference>
<feature type="non-terminal residue" evidence="1">
    <location>
        <position position="108"/>
    </location>
</feature>
<organism evidence="1 2">
    <name type="scientific">Dentiscutata erythropus</name>
    <dbReference type="NCBI Taxonomy" id="1348616"/>
    <lineage>
        <taxon>Eukaryota</taxon>
        <taxon>Fungi</taxon>
        <taxon>Fungi incertae sedis</taxon>
        <taxon>Mucoromycota</taxon>
        <taxon>Glomeromycotina</taxon>
        <taxon>Glomeromycetes</taxon>
        <taxon>Diversisporales</taxon>
        <taxon>Gigasporaceae</taxon>
        <taxon>Dentiscutata</taxon>
    </lineage>
</organism>
<keyword evidence="2" id="KW-1185">Reference proteome</keyword>
<dbReference type="GO" id="GO:0030870">
    <property type="term" value="C:Mre11 complex"/>
    <property type="evidence" value="ECO:0007669"/>
    <property type="project" value="TreeGrafter"/>
</dbReference>
<proteinExistence type="predicted"/>
<gene>
    <name evidence="1" type="ORF">DERYTH_LOCUS28301</name>
</gene>
<feature type="non-terminal residue" evidence="1">
    <location>
        <position position="1"/>
    </location>
</feature>
<dbReference type="EMBL" id="CAJVPY010069697">
    <property type="protein sequence ID" value="CAG8827459.1"/>
    <property type="molecule type" value="Genomic_DNA"/>
</dbReference>
<evidence type="ECO:0000313" key="1">
    <source>
        <dbReference type="EMBL" id="CAG8827459.1"/>
    </source>
</evidence>
<protein>
    <submittedName>
        <fullName evidence="1">23208_t:CDS:1</fullName>
    </submittedName>
</protein>
<dbReference type="OrthoDB" id="18797at2759"/>
<dbReference type="GO" id="GO:0070192">
    <property type="term" value="P:chromosome organization involved in meiotic cell cycle"/>
    <property type="evidence" value="ECO:0007669"/>
    <property type="project" value="TreeGrafter"/>
</dbReference>
<name>A0A9N9PC43_9GLOM</name>
<dbReference type="PANTHER" id="PTHR18867:SF12">
    <property type="entry name" value="DNA REPAIR PROTEIN RAD50"/>
    <property type="match status" value="1"/>
</dbReference>
<sequence length="108" mass="12116">CLKYTTTGDLPPCAKVGGAFIHDPTLVNETEVKINLLVFQRCADLDREIPILLSVSRAVLDNVIFCHQEKSTWPLSEPTPLKICFDEIFAATRWTKAIANITELQKTE</sequence>
<dbReference type="GO" id="GO:0003691">
    <property type="term" value="F:double-stranded telomeric DNA binding"/>
    <property type="evidence" value="ECO:0007669"/>
    <property type="project" value="TreeGrafter"/>
</dbReference>
<dbReference type="GO" id="GO:0000794">
    <property type="term" value="C:condensed nuclear chromosome"/>
    <property type="evidence" value="ECO:0007669"/>
    <property type="project" value="TreeGrafter"/>
</dbReference>
<dbReference type="GO" id="GO:0006302">
    <property type="term" value="P:double-strand break repair"/>
    <property type="evidence" value="ECO:0007669"/>
    <property type="project" value="TreeGrafter"/>
</dbReference>
<comment type="caution">
    <text evidence="1">The sequence shown here is derived from an EMBL/GenBank/DDBJ whole genome shotgun (WGS) entry which is preliminary data.</text>
</comment>
<accession>A0A9N9PC43</accession>
<dbReference type="GO" id="GO:0007004">
    <property type="term" value="P:telomere maintenance via telomerase"/>
    <property type="evidence" value="ECO:0007669"/>
    <property type="project" value="TreeGrafter"/>
</dbReference>
<dbReference type="PANTHER" id="PTHR18867">
    <property type="entry name" value="RAD50"/>
    <property type="match status" value="1"/>
</dbReference>
<dbReference type="AlphaFoldDB" id="A0A9N9PC43"/>
<reference evidence="1" key="1">
    <citation type="submission" date="2021-06" db="EMBL/GenBank/DDBJ databases">
        <authorList>
            <person name="Kallberg Y."/>
            <person name="Tangrot J."/>
            <person name="Rosling A."/>
        </authorList>
    </citation>
    <scope>NUCLEOTIDE SEQUENCE</scope>
    <source>
        <strain evidence="1">MA453B</strain>
    </source>
</reference>
<dbReference type="GO" id="GO:0051880">
    <property type="term" value="F:G-quadruplex DNA binding"/>
    <property type="evidence" value="ECO:0007669"/>
    <property type="project" value="TreeGrafter"/>
</dbReference>
<dbReference type="Proteomes" id="UP000789405">
    <property type="component" value="Unassembled WGS sequence"/>
</dbReference>
<evidence type="ECO:0000313" key="2">
    <source>
        <dbReference type="Proteomes" id="UP000789405"/>
    </source>
</evidence>
<dbReference type="GO" id="GO:0043047">
    <property type="term" value="F:single-stranded telomeric DNA binding"/>
    <property type="evidence" value="ECO:0007669"/>
    <property type="project" value="TreeGrafter"/>
</dbReference>